<dbReference type="InterPro" id="IPR036640">
    <property type="entry name" value="ABC1_TM_sf"/>
</dbReference>
<dbReference type="Pfam" id="PF00664">
    <property type="entry name" value="ABC_membrane"/>
    <property type="match status" value="1"/>
</dbReference>
<keyword evidence="7" id="KW-0547">Nucleotide-binding</keyword>
<feature type="domain" description="ABC transmembrane type-1" evidence="16">
    <location>
        <begin position="184"/>
        <end position="481"/>
    </location>
</feature>
<evidence type="ECO:0000256" key="14">
    <source>
        <dbReference type="SAM" id="Phobius"/>
    </source>
</evidence>
<dbReference type="GO" id="GO:0016887">
    <property type="term" value="F:ATP hydrolysis activity"/>
    <property type="evidence" value="ECO:0007669"/>
    <property type="project" value="InterPro"/>
</dbReference>
<dbReference type="PANTHER" id="PTHR43394:SF11">
    <property type="entry name" value="ATP-BINDING CASSETTE TRANSPORTER"/>
    <property type="match status" value="1"/>
</dbReference>
<dbReference type="GO" id="GO:0097254">
    <property type="term" value="P:renal tubular secretion"/>
    <property type="evidence" value="ECO:0007669"/>
    <property type="project" value="UniProtKB-ARBA"/>
</dbReference>
<dbReference type="CDD" id="cd03249">
    <property type="entry name" value="ABC_MTABC3_MDL1_MDL2"/>
    <property type="match status" value="1"/>
</dbReference>
<dbReference type="GO" id="GO:0017085">
    <property type="term" value="P:response to insecticide"/>
    <property type="evidence" value="ECO:0007669"/>
    <property type="project" value="UniProtKB-ARBA"/>
</dbReference>
<dbReference type="Proteomes" id="UP000015102">
    <property type="component" value="Unassembled WGS sequence"/>
</dbReference>
<keyword evidence="9" id="KW-1278">Translocase</keyword>
<keyword evidence="18" id="KW-1185">Reference proteome</keyword>
<dbReference type="Pfam" id="PF00005">
    <property type="entry name" value="ABC_tran"/>
    <property type="match status" value="2"/>
</dbReference>
<dbReference type="EnsemblMetazoa" id="MESCA008975-RA">
    <property type="protein sequence ID" value="MESCA008975-PA"/>
    <property type="gene ID" value="MESCA008975"/>
</dbReference>
<dbReference type="EMBL" id="CAQQ02139675">
    <property type="status" value="NOT_ANNOTATED_CDS"/>
    <property type="molecule type" value="Genomic_DNA"/>
</dbReference>
<dbReference type="PANTHER" id="PTHR43394">
    <property type="entry name" value="ATP-DEPENDENT PERMEASE MDL1, MITOCHONDRIAL"/>
    <property type="match status" value="1"/>
</dbReference>
<evidence type="ECO:0000256" key="12">
    <source>
        <dbReference type="ARBA" id="ARBA00023180"/>
    </source>
</evidence>
<reference evidence="17" key="2">
    <citation type="submission" date="2015-06" db="UniProtKB">
        <authorList>
            <consortium name="EnsemblMetazoa"/>
        </authorList>
    </citation>
    <scope>IDENTIFICATION</scope>
</reference>
<dbReference type="InterPro" id="IPR027417">
    <property type="entry name" value="P-loop_NTPase"/>
</dbReference>
<proteinExistence type="inferred from homology"/>
<keyword evidence="10 14" id="KW-1133">Transmembrane helix</keyword>
<evidence type="ECO:0000256" key="11">
    <source>
        <dbReference type="ARBA" id="ARBA00023136"/>
    </source>
</evidence>
<feature type="transmembrane region" description="Helical" evidence="14">
    <location>
        <begin position="410"/>
        <end position="436"/>
    </location>
</feature>
<evidence type="ECO:0000256" key="13">
    <source>
        <dbReference type="ARBA" id="ARBA00034018"/>
    </source>
</evidence>
<dbReference type="PROSITE" id="PS00211">
    <property type="entry name" value="ABC_TRANSPORTER_1"/>
    <property type="match status" value="1"/>
</dbReference>
<dbReference type="FunFam" id="3.40.50.300:FF:000479">
    <property type="entry name" value="Multidrug resistance protein 1A"/>
    <property type="match status" value="1"/>
</dbReference>
<organism evidence="17 18">
    <name type="scientific">Megaselia scalaris</name>
    <name type="common">Humpbacked fly</name>
    <name type="synonym">Phora scalaris</name>
    <dbReference type="NCBI Taxonomy" id="36166"/>
    <lineage>
        <taxon>Eukaryota</taxon>
        <taxon>Metazoa</taxon>
        <taxon>Ecdysozoa</taxon>
        <taxon>Arthropoda</taxon>
        <taxon>Hexapoda</taxon>
        <taxon>Insecta</taxon>
        <taxon>Pterygota</taxon>
        <taxon>Neoptera</taxon>
        <taxon>Endopterygota</taxon>
        <taxon>Diptera</taxon>
        <taxon>Brachycera</taxon>
        <taxon>Muscomorpha</taxon>
        <taxon>Platypezoidea</taxon>
        <taxon>Phoridae</taxon>
        <taxon>Megaseliini</taxon>
        <taxon>Megaselia</taxon>
    </lineage>
</organism>
<evidence type="ECO:0000313" key="18">
    <source>
        <dbReference type="Proteomes" id="UP000015102"/>
    </source>
</evidence>
<evidence type="ECO:0000256" key="1">
    <source>
        <dbReference type="ARBA" id="ARBA00004141"/>
    </source>
</evidence>
<keyword evidence="6" id="KW-0677">Repeat</keyword>
<protein>
    <recommendedName>
        <fullName evidence="3">ABC-type xenobiotic transporter</fullName>
        <ecNumber evidence="3">7.6.2.2</ecNumber>
    </recommendedName>
</protein>
<evidence type="ECO:0000259" key="16">
    <source>
        <dbReference type="PROSITE" id="PS50929"/>
    </source>
</evidence>
<dbReference type="FunFam" id="3.40.50.300:FF:002695">
    <property type="entry name" value="ABC multidrug transporter, putative"/>
    <property type="match status" value="1"/>
</dbReference>
<keyword evidence="11 14" id="KW-0472">Membrane</keyword>
<dbReference type="AlphaFoldDB" id="T1GYN9"/>
<dbReference type="InterPro" id="IPR011527">
    <property type="entry name" value="ABC1_TM_dom"/>
</dbReference>
<dbReference type="Gene3D" id="1.20.1560.10">
    <property type="entry name" value="ABC transporter type 1, transmembrane domain"/>
    <property type="match status" value="1"/>
</dbReference>
<feature type="transmembrane region" description="Helical" evidence="14">
    <location>
        <begin position="330"/>
        <end position="349"/>
    </location>
</feature>
<reference evidence="18" key="1">
    <citation type="submission" date="2013-02" db="EMBL/GenBank/DDBJ databases">
        <authorList>
            <person name="Hughes D."/>
        </authorList>
    </citation>
    <scope>NUCLEOTIDE SEQUENCE</scope>
    <source>
        <strain>Durham</strain>
        <strain evidence="18">NC isolate 2 -- Noor lab</strain>
    </source>
</reference>
<dbReference type="SUPFAM" id="SSF90123">
    <property type="entry name" value="ABC transporter transmembrane region"/>
    <property type="match status" value="1"/>
</dbReference>
<dbReference type="InterPro" id="IPR017871">
    <property type="entry name" value="ABC_transporter-like_CS"/>
</dbReference>
<dbReference type="EC" id="7.6.2.2" evidence="3"/>
<dbReference type="GO" id="GO:0008559">
    <property type="term" value="F:ABC-type xenobiotic transporter activity"/>
    <property type="evidence" value="ECO:0007669"/>
    <property type="project" value="UniProtKB-EC"/>
</dbReference>
<evidence type="ECO:0000256" key="2">
    <source>
        <dbReference type="ARBA" id="ARBA00007577"/>
    </source>
</evidence>
<dbReference type="OMA" id="DGHIMES"/>
<dbReference type="CDD" id="cd18578">
    <property type="entry name" value="ABC_6TM_Pgp_ABCB1_D2_like"/>
    <property type="match status" value="1"/>
</dbReference>
<keyword evidence="12" id="KW-0325">Glycoprotein</keyword>
<dbReference type="SUPFAM" id="SSF52540">
    <property type="entry name" value="P-loop containing nucleoside triphosphate hydrolases"/>
    <property type="match status" value="2"/>
</dbReference>
<dbReference type="GO" id="GO:0005743">
    <property type="term" value="C:mitochondrial inner membrane"/>
    <property type="evidence" value="ECO:0007669"/>
    <property type="project" value="TreeGrafter"/>
</dbReference>
<accession>T1GYN9</accession>
<comment type="catalytic activity">
    <reaction evidence="13">
        <text>ATP + H2O + xenobioticSide 1 = ADP + phosphate + xenobioticSide 2.</text>
        <dbReference type="EC" id="7.6.2.2"/>
    </reaction>
</comment>
<evidence type="ECO:0000256" key="8">
    <source>
        <dbReference type="ARBA" id="ARBA00022840"/>
    </source>
</evidence>
<name>T1GYN9_MEGSC</name>
<evidence type="ECO:0000259" key="15">
    <source>
        <dbReference type="PROSITE" id="PS50893"/>
    </source>
</evidence>
<comment type="similarity">
    <text evidence="2">Belongs to the ABC transporter superfamily. ABCB family. Multidrug resistance exporter (TC 3.A.1.201) subfamily.</text>
</comment>
<evidence type="ECO:0000256" key="3">
    <source>
        <dbReference type="ARBA" id="ARBA00012191"/>
    </source>
</evidence>
<dbReference type="InterPro" id="IPR039421">
    <property type="entry name" value="Type_1_exporter"/>
</dbReference>
<evidence type="ECO:0000256" key="7">
    <source>
        <dbReference type="ARBA" id="ARBA00022741"/>
    </source>
</evidence>
<dbReference type="FunFam" id="1.20.1560.10:FF:000009">
    <property type="entry name" value="ABC transporter B family member 1"/>
    <property type="match status" value="1"/>
</dbReference>
<dbReference type="HOGENOM" id="CLU_000604_84_3_1"/>
<dbReference type="SMART" id="SM00382">
    <property type="entry name" value="AAA"/>
    <property type="match status" value="1"/>
</dbReference>
<dbReference type="GO" id="GO:0090374">
    <property type="term" value="P:oligopeptide export from mitochondrion"/>
    <property type="evidence" value="ECO:0007669"/>
    <property type="project" value="TreeGrafter"/>
</dbReference>
<dbReference type="InterPro" id="IPR003593">
    <property type="entry name" value="AAA+_ATPase"/>
</dbReference>
<dbReference type="GO" id="GO:0015421">
    <property type="term" value="F:ABC-type oligopeptide transporter activity"/>
    <property type="evidence" value="ECO:0007669"/>
    <property type="project" value="TreeGrafter"/>
</dbReference>
<evidence type="ECO:0000313" key="17">
    <source>
        <dbReference type="EnsemblMetazoa" id="MESCA008975-PA"/>
    </source>
</evidence>
<feature type="domain" description="ABC transporter" evidence="15">
    <location>
        <begin position="503"/>
        <end position="742"/>
    </location>
</feature>
<comment type="subcellular location">
    <subcellularLocation>
        <location evidence="1">Membrane</location>
        <topology evidence="1">Multi-pass membrane protein</topology>
    </subcellularLocation>
</comment>
<evidence type="ECO:0000256" key="5">
    <source>
        <dbReference type="ARBA" id="ARBA00022692"/>
    </source>
</evidence>
<dbReference type="GO" id="GO:0005524">
    <property type="term" value="F:ATP binding"/>
    <property type="evidence" value="ECO:0007669"/>
    <property type="project" value="UniProtKB-KW"/>
</dbReference>
<dbReference type="PROSITE" id="PS50929">
    <property type="entry name" value="ABC_TM1F"/>
    <property type="match status" value="1"/>
</dbReference>
<keyword evidence="4" id="KW-0813">Transport</keyword>
<dbReference type="Gene3D" id="3.40.50.300">
    <property type="entry name" value="P-loop containing nucleotide triphosphate hydrolases"/>
    <property type="match status" value="2"/>
</dbReference>
<dbReference type="InterPro" id="IPR003439">
    <property type="entry name" value="ABC_transporter-like_ATP-bd"/>
</dbReference>
<evidence type="ECO:0000256" key="10">
    <source>
        <dbReference type="ARBA" id="ARBA00022989"/>
    </source>
</evidence>
<feature type="transmembrane region" description="Helical" evidence="14">
    <location>
        <begin position="304"/>
        <end position="324"/>
    </location>
</feature>
<dbReference type="STRING" id="36166.T1GYN9"/>
<evidence type="ECO:0000256" key="4">
    <source>
        <dbReference type="ARBA" id="ARBA00022448"/>
    </source>
</evidence>
<dbReference type="PROSITE" id="PS50893">
    <property type="entry name" value="ABC_TRANSPORTER_2"/>
    <property type="match status" value="1"/>
</dbReference>
<evidence type="ECO:0000256" key="9">
    <source>
        <dbReference type="ARBA" id="ARBA00022967"/>
    </source>
</evidence>
<feature type="transmembrane region" description="Helical" evidence="14">
    <location>
        <begin position="228"/>
        <end position="253"/>
    </location>
</feature>
<keyword evidence="5 14" id="KW-0812">Transmembrane</keyword>
<keyword evidence="8" id="KW-0067">ATP-binding</keyword>
<feature type="transmembrane region" description="Helical" evidence="14">
    <location>
        <begin position="182"/>
        <end position="208"/>
    </location>
</feature>
<sequence length="746" mass="82576">MANAHDFISKLPKGYETRLGERGSQISGGQKQRIAIARALLKDPKILLLDEATSALDPTSERKVQDALDAASINRTTLVVSHRLSTITNADIIVYVKDGQMAEQGTHNELMAKKGLYYNLSMINRKQENDLEGKQRKPSYKDEDDDDEMIDDIFSVGGEKIKEKYKISLYSLMKLNAPEWKLILVGCIAACLHGATFPIWAVLFGEFYGVFASLDNDYVQQQSDKYSYYFVAVGIVSGLGIFMQTYLFTIAGVKMTSRLRQMTFKAILSQEMGWFDLKKNSVGALCSRLAGDCSNVQGATGQRIGVLVQAIATLVVGAIISFVYSWNLTLVTLITVPLLLGSVIIESKYMEKSTMKERNAIEVASTIAVEAISNLPTVTSLGQEPYVLKRYCDQIEIATRACEKSVRFRGLVFGFGQSMPFIAYGISLFYGGYLVADGLEYKNIIKSIDIWLLDLGQALAYAPNVNSAIISAGRLLDLFKRVPKMENCAPSPFNAVEKIEGDIKYENIEFKYPTRQETPILQGLNLEIKKGQTVALVGPSGCGKSTCIQLLLRYYDPDFGSLNLTGTPSTMFPVDVLRSQLGLVSQEPVLFDRTIAENIAYGNNFRDDIPMAEIIESAKKSNIHEFIKSLPQGYETSLGNRGAQLSGGQKQRIAIARALVRNPKILILDEATSALDNESEKIVQEALDAASTERTCITIAHRLTTIQNADIIYVLKNGEVHEKGTHTELIQLGGIYKQLYKMQQIS</sequence>
<evidence type="ECO:0000256" key="6">
    <source>
        <dbReference type="ARBA" id="ARBA00022737"/>
    </source>
</evidence>